<dbReference type="EMBL" id="CP035467">
    <property type="protein sequence ID" value="QCW84234.1"/>
    <property type="molecule type" value="Genomic_DNA"/>
</dbReference>
<protein>
    <recommendedName>
        <fullName evidence="2">MEMO1 family protein EQU24_19845</fullName>
    </recommendedName>
</protein>
<dbReference type="HAMAP" id="MF_00055">
    <property type="entry name" value="MEMO1"/>
    <property type="match status" value="1"/>
</dbReference>
<name>A0A4P9URV7_METBY</name>
<dbReference type="Proteomes" id="UP000305881">
    <property type="component" value="Chromosome"/>
</dbReference>
<dbReference type="STRING" id="675511.GCA_000341735_03468"/>
<proteinExistence type="inferred from homology"/>
<accession>A0A4P9URV7</accession>
<reference evidence="4" key="1">
    <citation type="journal article" date="2019" name="J. Bacteriol.">
        <title>A Mutagenic Screen Identifies a TonB-Dependent Receptor Required for the Lanthanide Metal Switch in the Type I Methanotroph 'Methylotuvimicrobium buryatense' 5GB1C.</title>
        <authorList>
            <person name="Groom J.D."/>
            <person name="Ford S.M."/>
            <person name="Pesesky M.W."/>
            <person name="Lidstrom M.E."/>
        </authorList>
    </citation>
    <scope>NUCLEOTIDE SEQUENCE [LARGE SCALE GENOMIC DNA]</scope>
    <source>
        <strain evidence="4">5GB1C</strain>
    </source>
</reference>
<dbReference type="OrthoDB" id="9782820at2"/>
<comment type="similarity">
    <text evidence="1 2">Belongs to the MEMO1 family.</text>
</comment>
<keyword evidence="4" id="KW-1185">Reference proteome</keyword>
<dbReference type="NCBIfam" id="TIGR04336">
    <property type="entry name" value="AmmeMemoSam_B"/>
    <property type="match status" value="1"/>
</dbReference>
<evidence type="ECO:0000256" key="2">
    <source>
        <dbReference type="HAMAP-Rule" id="MF_00055"/>
    </source>
</evidence>
<gene>
    <name evidence="3" type="primary">amrB</name>
    <name evidence="3" type="ORF">EQU24_19845</name>
</gene>
<evidence type="ECO:0000313" key="3">
    <source>
        <dbReference type="EMBL" id="QCW84234.1"/>
    </source>
</evidence>
<dbReference type="Gene3D" id="3.40.830.10">
    <property type="entry name" value="LigB-like"/>
    <property type="match status" value="1"/>
</dbReference>
<dbReference type="PANTHER" id="PTHR11060">
    <property type="entry name" value="PROTEIN MEMO1"/>
    <property type="match status" value="1"/>
</dbReference>
<dbReference type="AlphaFoldDB" id="A0A4P9URV7"/>
<dbReference type="KEGG" id="mbur:EQU24_19845"/>
<dbReference type="CDD" id="cd07361">
    <property type="entry name" value="MEMO_like"/>
    <property type="match status" value="1"/>
</dbReference>
<evidence type="ECO:0000256" key="1">
    <source>
        <dbReference type="ARBA" id="ARBA00006315"/>
    </source>
</evidence>
<evidence type="ECO:0000313" key="4">
    <source>
        <dbReference type="Proteomes" id="UP000305881"/>
    </source>
</evidence>
<dbReference type="InterPro" id="IPR002737">
    <property type="entry name" value="MEMO1_fam"/>
</dbReference>
<dbReference type="Pfam" id="PF01875">
    <property type="entry name" value="Memo"/>
    <property type="match status" value="1"/>
</dbReference>
<sequence length="261" mass="28723">MSMNRRPAVAGLFYPDDPTELRTMVDHYLNDAETEAKVPKAIIAPHAGYIYSGPIAASAYARLKQARDSITRVVLIGPSHRVAFRGLAVTRTDYYTTPLGNIVIDRTAVEALIKLPFVEYIEQAHTHEHSLEVHLPFLQETLADFKLIPIVAGDASADQVSQALDLVWGGPETLIVISSDLSHYHDYLTAKKLDQQTSTLIEQMQYEKLSPEDACGKVAVSGLLKLLRQKSMSIKAVDLRNSGDTAGDKDRVVGYGAYVVD</sequence>
<organism evidence="3 4">
    <name type="scientific">Methylotuvimicrobium buryatense</name>
    <name type="common">Methylomicrobium buryatense</name>
    <dbReference type="NCBI Taxonomy" id="95641"/>
    <lineage>
        <taxon>Bacteria</taxon>
        <taxon>Pseudomonadati</taxon>
        <taxon>Pseudomonadota</taxon>
        <taxon>Gammaproteobacteria</taxon>
        <taxon>Methylococcales</taxon>
        <taxon>Methylococcaceae</taxon>
        <taxon>Methylotuvimicrobium</taxon>
    </lineage>
</organism>
<dbReference type="PANTHER" id="PTHR11060:SF0">
    <property type="entry name" value="PROTEIN MEMO1"/>
    <property type="match status" value="1"/>
</dbReference>